<keyword evidence="2" id="KW-1185">Reference proteome</keyword>
<protein>
    <submittedName>
        <fullName evidence="1">Beta-lactamase-like protein</fullName>
    </submittedName>
</protein>
<sequence>MASEVPVNSLPLPSASQAYMDVSALEAGHLRVPFDFIVAGADPSEFMYCPSLAFCLRHSEAGSKIVFDLGVRQDAEVYPPKVQSMLDRGFLVNVNQSVAESLIKGGIPPDEVDAVVVSHLHWDHVGDPAPFTKATFVVGDGCRELLTSGYPLNPESPFLANSIPSDRAHFVTQSEFGTSIGPFPRALDYFGDGSMFIIDSPGHLPGHVTILARTSNDGAWIFLGGDAAHDFRLITAEKDVAYSVDICGHVTCAHLNRDVAVETIRRIGALLEIPRVQILIAHDYTWYEANKDGPAFLPGVIPPL</sequence>
<gene>
    <name evidence="1" type="ORF">BJ138DRAFT_1157299</name>
</gene>
<dbReference type="EMBL" id="MU267811">
    <property type="protein sequence ID" value="KAH7908591.1"/>
    <property type="molecule type" value="Genomic_DNA"/>
</dbReference>
<name>A0ACB8A5U7_9AGAM</name>
<evidence type="ECO:0000313" key="2">
    <source>
        <dbReference type="Proteomes" id="UP000790377"/>
    </source>
</evidence>
<accession>A0ACB8A5U7</accession>
<reference evidence="1" key="1">
    <citation type="journal article" date="2021" name="New Phytol.">
        <title>Evolutionary innovations through gain and loss of genes in the ectomycorrhizal Boletales.</title>
        <authorList>
            <person name="Wu G."/>
            <person name="Miyauchi S."/>
            <person name="Morin E."/>
            <person name="Kuo A."/>
            <person name="Drula E."/>
            <person name="Varga T."/>
            <person name="Kohler A."/>
            <person name="Feng B."/>
            <person name="Cao Y."/>
            <person name="Lipzen A."/>
            <person name="Daum C."/>
            <person name="Hundley H."/>
            <person name="Pangilinan J."/>
            <person name="Johnson J."/>
            <person name="Barry K."/>
            <person name="LaButti K."/>
            <person name="Ng V."/>
            <person name="Ahrendt S."/>
            <person name="Min B."/>
            <person name="Choi I.G."/>
            <person name="Park H."/>
            <person name="Plett J.M."/>
            <person name="Magnuson J."/>
            <person name="Spatafora J.W."/>
            <person name="Nagy L.G."/>
            <person name="Henrissat B."/>
            <person name="Grigoriev I.V."/>
            <person name="Yang Z.L."/>
            <person name="Xu J."/>
            <person name="Martin F.M."/>
        </authorList>
    </citation>
    <scope>NUCLEOTIDE SEQUENCE</scope>
    <source>
        <strain evidence="1">ATCC 28755</strain>
    </source>
</reference>
<comment type="caution">
    <text evidence="1">The sequence shown here is derived from an EMBL/GenBank/DDBJ whole genome shotgun (WGS) entry which is preliminary data.</text>
</comment>
<organism evidence="1 2">
    <name type="scientific">Hygrophoropsis aurantiaca</name>
    <dbReference type="NCBI Taxonomy" id="72124"/>
    <lineage>
        <taxon>Eukaryota</taxon>
        <taxon>Fungi</taxon>
        <taxon>Dikarya</taxon>
        <taxon>Basidiomycota</taxon>
        <taxon>Agaricomycotina</taxon>
        <taxon>Agaricomycetes</taxon>
        <taxon>Agaricomycetidae</taxon>
        <taxon>Boletales</taxon>
        <taxon>Coniophorineae</taxon>
        <taxon>Hygrophoropsidaceae</taxon>
        <taxon>Hygrophoropsis</taxon>
    </lineage>
</organism>
<proteinExistence type="predicted"/>
<evidence type="ECO:0000313" key="1">
    <source>
        <dbReference type="EMBL" id="KAH7908591.1"/>
    </source>
</evidence>
<dbReference type="Proteomes" id="UP000790377">
    <property type="component" value="Unassembled WGS sequence"/>
</dbReference>